<accession>A0ABW0PSG9</accession>
<comment type="subcellular location">
    <subcellularLocation>
        <location evidence="1">Membrane</location>
        <topology evidence="1">Single-pass membrane protein</topology>
    </subcellularLocation>
</comment>
<sequence>MLTKVKTILKATLVASVVATSFLAVPTTAQAQSGVRADGSYQVADHRGRNGRDDWRRHRGGGGDWRGHNGYRNNRYYGGRGYYYRDNNNYGAAAAAGIIGLAAGAMIANSANQPRYYNGGGYGGDYVSYCSNRYRSFNPRTGMFTGYDGYQHRCVMP</sequence>
<evidence type="ECO:0000256" key="8">
    <source>
        <dbReference type="SAM" id="Phobius"/>
    </source>
</evidence>
<organism evidence="10 11">
    <name type="scientific">Kaistia terrae</name>
    <dbReference type="NCBI Taxonomy" id="537017"/>
    <lineage>
        <taxon>Bacteria</taxon>
        <taxon>Pseudomonadati</taxon>
        <taxon>Pseudomonadota</taxon>
        <taxon>Alphaproteobacteria</taxon>
        <taxon>Hyphomicrobiales</taxon>
        <taxon>Kaistiaceae</taxon>
        <taxon>Kaistia</taxon>
    </lineage>
</organism>
<evidence type="ECO:0000313" key="10">
    <source>
        <dbReference type="EMBL" id="MFC5515126.1"/>
    </source>
</evidence>
<comment type="caution">
    <text evidence="10">The sequence shown here is derived from an EMBL/GenBank/DDBJ whole genome shotgun (WGS) entry which is preliminary data.</text>
</comment>
<evidence type="ECO:0000313" key="11">
    <source>
        <dbReference type="Proteomes" id="UP001596150"/>
    </source>
</evidence>
<evidence type="ECO:0000256" key="2">
    <source>
        <dbReference type="ARBA" id="ARBA00010270"/>
    </source>
</evidence>
<keyword evidence="8" id="KW-1133">Transmembrane helix</keyword>
<evidence type="ECO:0000256" key="5">
    <source>
        <dbReference type="ARBA" id="ARBA00022734"/>
    </source>
</evidence>
<feature type="compositionally biased region" description="Basic and acidic residues" evidence="7">
    <location>
        <begin position="44"/>
        <end position="56"/>
    </location>
</feature>
<evidence type="ECO:0000256" key="3">
    <source>
        <dbReference type="ARBA" id="ARBA00020552"/>
    </source>
</evidence>
<dbReference type="InterPro" id="IPR012413">
    <property type="entry name" value="BA14K"/>
</dbReference>
<proteinExistence type="inferred from homology"/>
<keyword evidence="8" id="KW-0812">Transmembrane</keyword>
<reference evidence="11" key="1">
    <citation type="journal article" date="2019" name="Int. J. Syst. Evol. Microbiol.">
        <title>The Global Catalogue of Microorganisms (GCM) 10K type strain sequencing project: providing services to taxonomists for standard genome sequencing and annotation.</title>
        <authorList>
            <consortium name="The Broad Institute Genomics Platform"/>
            <consortium name="The Broad Institute Genome Sequencing Center for Infectious Disease"/>
            <person name="Wu L."/>
            <person name="Ma J."/>
        </authorList>
    </citation>
    <scope>NUCLEOTIDE SEQUENCE [LARGE SCALE GENOMIC DNA]</scope>
    <source>
        <strain evidence="11">KACC 12633</strain>
    </source>
</reference>
<comment type="function">
    <text evidence="6">Has immunoglobulin-binding and hemagglutination properties, and can bind to mannose. Essential for virulence. May be involved in LPS biosynthesis or polysaccharide transport.</text>
</comment>
<evidence type="ECO:0000256" key="6">
    <source>
        <dbReference type="ARBA" id="ARBA00025321"/>
    </source>
</evidence>
<feature type="signal peptide" evidence="9">
    <location>
        <begin position="1"/>
        <end position="31"/>
    </location>
</feature>
<evidence type="ECO:0000256" key="7">
    <source>
        <dbReference type="SAM" id="MobiDB-lite"/>
    </source>
</evidence>
<keyword evidence="4" id="KW-1003">Cell membrane</keyword>
<dbReference type="Pfam" id="PF07886">
    <property type="entry name" value="BA14K"/>
    <property type="match status" value="1"/>
</dbReference>
<keyword evidence="9" id="KW-0732">Signal</keyword>
<feature type="transmembrane region" description="Helical" evidence="8">
    <location>
        <begin position="90"/>
        <end position="108"/>
    </location>
</feature>
<keyword evidence="8" id="KW-0472">Membrane</keyword>
<keyword evidence="11" id="KW-1185">Reference proteome</keyword>
<keyword evidence="5" id="KW-0430">Lectin</keyword>
<evidence type="ECO:0000256" key="9">
    <source>
        <dbReference type="SAM" id="SignalP"/>
    </source>
</evidence>
<name>A0ABW0PSG9_9HYPH</name>
<gene>
    <name evidence="10" type="ORF">ACFPP9_05035</name>
</gene>
<dbReference type="RefSeq" id="WP_266343129.1">
    <property type="nucleotide sequence ID" value="NZ_JAPKNH010000002.1"/>
</dbReference>
<protein>
    <recommendedName>
        <fullName evidence="3">Lectin-like protein BA14k</fullName>
    </recommendedName>
</protein>
<feature type="chain" id="PRO_5046950319" description="Lectin-like protein BA14k" evidence="9">
    <location>
        <begin position="32"/>
        <end position="157"/>
    </location>
</feature>
<evidence type="ECO:0000256" key="1">
    <source>
        <dbReference type="ARBA" id="ARBA00004167"/>
    </source>
</evidence>
<feature type="region of interest" description="Disordered" evidence="7">
    <location>
        <begin position="35"/>
        <end position="64"/>
    </location>
</feature>
<dbReference type="EMBL" id="JBHSML010000002">
    <property type="protein sequence ID" value="MFC5515126.1"/>
    <property type="molecule type" value="Genomic_DNA"/>
</dbReference>
<dbReference type="Proteomes" id="UP001596150">
    <property type="component" value="Unassembled WGS sequence"/>
</dbReference>
<comment type="similarity">
    <text evidence="2">Belongs to the BA14k family.</text>
</comment>
<evidence type="ECO:0000256" key="4">
    <source>
        <dbReference type="ARBA" id="ARBA00022475"/>
    </source>
</evidence>